<dbReference type="SUPFAM" id="SSF46785">
    <property type="entry name" value="Winged helix' DNA-binding domain"/>
    <property type="match status" value="1"/>
</dbReference>
<name>A0A9D8KIB0_9DELT</name>
<keyword evidence="2" id="KW-0238">DNA-binding</keyword>
<dbReference type="SMART" id="SM00347">
    <property type="entry name" value="HTH_MARR"/>
    <property type="match status" value="1"/>
</dbReference>
<dbReference type="AlphaFoldDB" id="A0A9D8KIB0"/>
<gene>
    <name evidence="5" type="ORF">JW984_16400</name>
</gene>
<dbReference type="Pfam" id="PF01047">
    <property type="entry name" value="MarR"/>
    <property type="match status" value="1"/>
</dbReference>
<evidence type="ECO:0000313" key="6">
    <source>
        <dbReference type="Proteomes" id="UP000809273"/>
    </source>
</evidence>
<proteinExistence type="predicted"/>
<evidence type="ECO:0000256" key="3">
    <source>
        <dbReference type="ARBA" id="ARBA00023163"/>
    </source>
</evidence>
<dbReference type="InterPro" id="IPR036388">
    <property type="entry name" value="WH-like_DNA-bd_sf"/>
</dbReference>
<dbReference type="PANTHER" id="PTHR42756">
    <property type="entry name" value="TRANSCRIPTIONAL REGULATOR, MARR"/>
    <property type="match status" value="1"/>
</dbReference>
<dbReference type="PRINTS" id="PR00598">
    <property type="entry name" value="HTHMARR"/>
</dbReference>
<dbReference type="PANTHER" id="PTHR42756:SF1">
    <property type="entry name" value="TRANSCRIPTIONAL REPRESSOR OF EMRAB OPERON"/>
    <property type="match status" value="1"/>
</dbReference>
<organism evidence="5 6">
    <name type="scientific">Candidatus Zymogenus saltonus</name>
    <dbReference type="NCBI Taxonomy" id="2844893"/>
    <lineage>
        <taxon>Bacteria</taxon>
        <taxon>Deltaproteobacteria</taxon>
        <taxon>Candidatus Zymogenia</taxon>
        <taxon>Candidatus Zymogeniales</taxon>
        <taxon>Candidatus Zymogenaceae</taxon>
        <taxon>Candidatus Zymogenus</taxon>
    </lineage>
</organism>
<dbReference type="Gene3D" id="1.10.10.10">
    <property type="entry name" value="Winged helix-like DNA-binding domain superfamily/Winged helix DNA-binding domain"/>
    <property type="match status" value="1"/>
</dbReference>
<evidence type="ECO:0000313" key="5">
    <source>
        <dbReference type="EMBL" id="MBN1574778.1"/>
    </source>
</evidence>
<evidence type="ECO:0000259" key="4">
    <source>
        <dbReference type="PROSITE" id="PS50995"/>
    </source>
</evidence>
<comment type="caution">
    <text evidence="5">The sequence shown here is derived from an EMBL/GenBank/DDBJ whole genome shotgun (WGS) entry which is preliminary data.</text>
</comment>
<dbReference type="Proteomes" id="UP000809273">
    <property type="component" value="Unassembled WGS sequence"/>
</dbReference>
<feature type="domain" description="HTH marR-type" evidence="4">
    <location>
        <begin position="1"/>
        <end position="139"/>
    </location>
</feature>
<accession>A0A9D8KIB0</accession>
<dbReference type="PROSITE" id="PS50995">
    <property type="entry name" value="HTH_MARR_2"/>
    <property type="match status" value="1"/>
</dbReference>
<evidence type="ECO:0000256" key="2">
    <source>
        <dbReference type="ARBA" id="ARBA00023125"/>
    </source>
</evidence>
<dbReference type="EMBL" id="JAFGIX010000088">
    <property type="protein sequence ID" value="MBN1574778.1"/>
    <property type="molecule type" value="Genomic_DNA"/>
</dbReference>
<dbReference type="GO" id="GO:0003700">
    <property type="term" value="F:DNA-binding transcription factor activity"/>
    <property type="evidence" value="ECO:0007669"/>
    <property type="project" value="InterPro"/>
</dbReference>
<reference evidence="5" key="1">
    <citation type="journal article" date="2021" name="Environ. Microbiol.">
        <title>Genomic characterization of three novel Desulfobacterota classes expand the metabolic and phylogenetic diversity of the phylum.</title>
        <authorList>
            <person name="Murphy C.L."/>
            <person name="Biggerstaff J."/>
            <person name="Eichhorn A."/>
            <person name="Ewing E."/>
            <person name="Shahan R."/>
            <person name="Soriano D."/>
            <person name="Stewart S."/>
            <person name="VanMol K."/>
            <person name="Walker R."/>
            <person name="Walters P."/>
            <person name="Elshahed M.S."/>
            <person name="Youssef N.H."/>
        </authorList>
    </citation>
    <scope>NUCLEOTIDE SEQUENCE</scope>
    <source>
        <strain evidence="5">Zod_Metabat.24</strain>
    </source>
</reference>
<dbReference type="InterPro" id="IPR000835">
    <property type="entry name" value="HTH_MarR-typ"/>
</dbReference>
<protein>
    <submittedName>
        <fullName evidence="5">Winged helix-turn-helix transcriptional regulator</fullName>
    </submittedName>
</protein>
<dbReference type="GO" id="GO:0003677">
    <property type="term" value="F:DNA binding"/>
    <property type="evidence" value="ECO:0007669"/>
    <property type="project" value="UniProtKB-KW"/>
</dbReference>
<sequence length="148" mass="16449">MEFIQLLIRINEIVHASMRRFKEEIIGGGDYPEVTVNQLIYLEAIFQLGSPTVSELADHLKVSKASASVGIGKLIKSGLADKTISLQDRRIHHISLSGDGKRLIEAEVRALTEFSERVRGALSDDEAKVLIEIFKKILSNYNGSNNKD</sequence>
<evidence type="ECO:0000256" key="1">
    <source>
        <dbReference type="ARBA" id="ARBA00023015"/>
    </source>
</evidence>
<reference evidence="5" key="2">
    <citation type="submission" date="2021-01" db="EMBL/GenBank/DDBJ databases">
        <authorList>
            <person name="Hahn C.R."/>
            <person name="Youssef N.H."/>
            <person name="Elshahed M."/>
        </authorList>
    </citation>
    <scope>NUCLEOTIDE SEQUENCE</scope>
    <source>
        <strain evidence="5">Zod_Metabat.24</strain>
    </source>
</reference>
<keyword evidence="3" id="KW-0804">Transcription</keyword>
<dbReference type="InterPro" id="IPR036390">
    <property type="entry name" value="WH_DNA-bd_sf"/>
</dbReference>
<keyword evidence="1" id="KW-0805">Transcription regulation</keyword>